<gene>
    <name evidence="1" type="ORF">A4U43_C07F8970</name>
</gene>
<organism evidence="1 2">
    <name type="scientific">Asparagus officinalis</name>
    <name type="common">Garden asparagus</name>
    <dbReference type="NCBI Taxonomy" id="4686"/>
    <lineage>
        <taxon>Eukaryota</taxon>
        <taxon>Viridiplantae</taxon>
        <taxon>Streptophyta</taxon>
        <taxon>Embryophyta</taxon>
        <taxon>Tracheophyta</taxon>
        <taxon>Spermatophyta</taxon>
        <taxon>Magnoliopsida</taxon>
        <taxon>Liliopsida</taxon>
        <taxon>Asparagales</taxon>
        <taxon>Asparagaceae</taxon>
        <taxon>Asparagoideae</taxon>
        <taxon>Asparagus</taxon>
    </lineage>
</organism>
<evidence type="ECO:0000313" key="2">
    <source>
        <dbReference type="Proteomes" id="UP000243459"/>
    </source>
</evidence>
<evidence type="ECO:0000313" key="1">
    <source>
        <dbReference type="EMBL" id="ONK62868.1"/>
    </source>
</evidence>
<dbReference type="Gramene" id="ONK62868">
    <property type="protein sequence ID" value="ONK62868"/>
    <property type="gene ID" value="A4U43_C07F8970"/>
</dbReference>
<protein>
    <submittedName>
        <fullName evidence="1">Uncharacterized protein</fullName>
    </submittedName>
</protein>
<reference evidence="2" key="1">
    <citation type="journal article" date="2017" name="Nat. Commun.">
        <title>The asparagus genome sheds light on the origin and evolution of a young Y chromosome.</title>
        <authorList>
            <person name="Harkess A."/>
            <person name="Zhou J."/>
            <person name="Xu C."/>
            <person name="Bowers J.E."/>
            <person name="Van der Hulst R."/>
            <person name="Ayyampalayam S."/>
            <person name="Mercati F."/>
            <person name="Riccardi P."/>
            <person name="McKain M.R."/>
            <person name="Kakrana A."/>
            <person name="Tang H."/>
            <person name="Ray J."/>
            <person name="Groenendijk J."/>
            <person name="Arikit S."/>
            <person name="Mathioni S.M."/>
            <person name="Nakano M."/>
            <person name="Shan H."/>
            <person name="Telgmann-Rauber A."/>
            <person name="Kanno A."/>
            <person name="Yue Z."/>
            <person name="Chen H."/>
            <person name="Li W."/>
            <person name="Chen Y."/>
            <person name="Xu X."/>
            <person name="Zhang Y."/>
            <person name="Luo S."/>
            <person name="Chen H."/>
            <person name="Gao J."/>
            <person name="Mao Z."/>
            <person name="Pires J.C."/>
            <person name="Luo M."/>
            <person name="Kudrna D."/>
            <person name="Wing R.A."/>
            <person name="Meyers B.C."/>
            <person name="Yi K."/>
            <person name="Kong H."/>
            <person name="Lavrijsen P."/>
            <person name="Sunseri F."/>
            <person name="Falavigna A."/>
            <person name="Ye Y."/>
            <person name="Leebens-Mack J.H."/>
            <person name="Chen G."/>
        </authorList>
    </citation>
    <scope>NUCLEOTIDE SEQUENCE [LARGE SCALE GENOMIC DNA]</scope>
    <source>
        <strain evidence="2">cv. DH0086</strain>
    </source>
</reference>
<proteinExistence type="predicted"/>
<name>A0A5P1EAI3_ASPOF</name>
<keyword evidence="2" id="KW-1185">Reference proteome</keyword>
<sequence>MFASRHAWAGCFGGAKRQSSRLARDPWRRGGVIAAAFGRDAAGPRCLTGMRVCAAAESRQGPANRRESRLQREARETEHYGGAGYLRFERPETFCRRKLRALSKRLRRLFAKWSSTTLDSYQS</sequence>
<accession>A0A5P1EAI3</accession>
<dbReference type="Proteomes" id="UP000243459">
    <property type="component" value="Chromosome 7"/>
</dbReference>
<dbReference type="EMBL" id="CM007387">
    <property type="protein sequence ID" value="ONK62868.1"/>
    <property type="molecule type" value="Genomic_DNA"/>
</dbReference>
<dbReference type="AlphaFoldDB" id="A0A5P1EAI3"/>